<dbReference type="AlphaFoldDB" id="A0A7C9EPY3"/>
<sequence length="583" mass="65074">MISNIWQKTMESELHMQLDLSNRMAVVNDGIPPQILSDSLLRSSFCQVGTQNENMSGLPMLSSFQGEPFKDLHANRTVNYDGLLNRGNSNFHELCLGGSSLPSGSLGSILASRNSLHNYLVSSAVPLEQEVPSESLKEVFSSNCSYASSSSVPTRIIGGYDSLLEVNGKWDQNRFLMQPDLSWRASTSELEPIQSTENQDGNQWVLSNSSNVCSSLPYGIPISHNELSLSLATCEASLPCSANIQSCCSDMSCSSVICNSQSQARLRPDRVSQGNRELSLEFASNSRPPQFSHKMISGSKYLTALQQILSELARFSLEGVDQTSCATGLVGSTSNSLVSSNQFNYSMISFKGASEFSGDDESFEAPAESSNRRQEVDAKKSQFMGLLELVDDCYTRCLDGIHTVVSAFHAASELDPQVHTCFALQTVSFFYKNLREKISNEIIVMGMDNGSRKGSMKSFEKAFIQKQWALQQLKRKDQLWRPQRGLPERSVSVLRAWMFENFLHPYPKDAEKHLLAIKSGLTRSQVSNWFINARVRLWKPLVEEMCAELNRRKGVHPNDEVTNDSSSRRSHVNIYDYNQRFNT</sequence>
<proteinExistence type="inferred from homology"/>
<dbReference type="Pfam" id="PF07526">
    <property type="entry name" value="POX"/>
    <property type="match status" value="1"/>
</dbReference>
<evidence type="ECO:0000256" key="7">
    <source>
        <dbReference type="ARBA" id="ARBA00023242"/>
    </source>
</evidence>
<dbReference type="SMART" id="SM00389">
    <property type="entry name" value="HOX"/>
    <property type="match status" value="1"/>
</dbReference>
<dbReference type="InterPro" id="IPR008422">
    <property type="entry name" value="KN_HD"/>
</dbReference>
<evidence type="ECO:0000313" key="10">
    <source>
        <dbReference type="EMBL" id="MBA4665569.1"/>
    </source>
</evidence>
<protein>
    <recommendedName>
        <fullName evidence="9">Homeobox domain-containing protein</fullName>
    </recommendedName>
</protein>
<dbReference type="InterPro" id="IPR001356">
    <property type="entry name" value="HD"/>
</dbReference>
<evidence type="ECO:0000256" key="1">
    <source>
        <dbReference type="ARBA" id="ARBA00004123"/>
    </source>
</evidence>
<dbReference type="GO" id="GO:0003677">
    <property type="term" value="F:DNA binding"/>
    <property type="evidence" value="ECO:0007669"/>
    <property type="project" value="UniProtKB-UniRule"/>
</dbReference>
<keyword evidence="6" id="KW-0804">Transcription</keyword>
<dbReference type="Gene3D" id="1.10.10.60">
    <property type="entry name" value="Homeodomain-like"/>
    <property type="match status" value="1"/>
</dbReference>
<dbReference type="SUPFAM" id="SSF46689">
    <property type="entry name" value="Homeodomain-like"/>
    <property type="match status" value="1"/>
</dbReference>
<feature type="domain" description="Homeobox" evidence="9">
    <location>
        <begin position="477"/>
        <end position="540"/>
    </location>
</feature>
<evidence type="ECO:0000256" key="5">
    <source>
        <dbReference type="ARBA" id="ARBA00023155"/>
    </source>
</evidence>
<dbReference type="InterPro" id="IPR006563">
    <property type="entry name" value="POX_dom"/>
</dbReference>
<comment type="similarity">
    <text evidence="2">Belongs to the TALE/BELL homeobox family.</text>
</comment>
<evidence type="ECO:0000256" key="8">
    <source>
        <dbReference type="PROSITE-ProRule" id="PRU00108"/>
    </source>
</evidence>
<dbReference type="InterPro" id="IPR050224">
    <property type="entry name" value="TALE_homeobox"/>
</dbReference>
<evidence type="ECO:0000256" key="2">
    <source>
        <dbReference type="ARBA" id="ARBA00006454"/>
    </source>
</evidence>
<name>A0A7C9EPY3_OPUST</name>
<organism evidence="10">
    <name type="scientific">Opuntia streptacantha</name>
    <name type="common">Prickly pear cactus</name>
    <name type="synonym">Opuntia cardona</name>
    <dbReference type="NCBI Taxonomy" id="393608"/>
    <lineage>
        <taxon>Eukaryota</taxon>
        <taxon>Viridiplantae</taxon>
        <taxon>Streptophyta</taxon>
        <taxon>Embryophyta</taxon>
        <taxon>Tracheophyta</taxon>
        <taxon>Spermatophyta</taxon>
        <taxon>Magnoliopsida</taxon>
        <taxon>eudicotyledons</taxon>
        <taxon>Gunneridae</taxon>
        <taxon>Pentapetalae</taxon>
        <taxon>Caryophyllales</taxon>
        <taxon>Cactineae</taxon>
        <taxon>Cactaceae</taxon>
        <taxon>Opuntioideae</taxon>
        <taxon>Opuntia</taxon>
    </lineage>
</organism>
<dbReference type="GO" id="GO:0006355">
    <property type="term" value="P:regulation of DNA-templated transcription"/>
    <property type="evidence" value="ECO:0007669"/>
    <property type="project" value="InterPro"/>
</dbReference>
<dbReference type="PROSITE" id="PS50071">
    <property type="entry name" value="HOMEOBOX_2"/>
    <property type="match status" value="1"/>
</dbReference>
<reference evidence="10" key="1">
    <citation type="journal article" date="2013" name="J. Plant Res.">
        <title>Effect of fungi and light on seed germination of three Opuntia species from semiarid lands of central Mexico.</title>
        <authorList>
            <person name="Delgado-Sanchez P."/>
            <person name="Jimenez-Bremont J.F."/>
            <person name="Guerrero-Gonzalez Mde L."/>
            <person name="Flores J."/>
        </authorList>
    </citation>
    <scope>NUCLEOTIDE SEQUENCE</scope>
    <source>
        <tissue evidence="10">Cladode</tissue>
    </source>
</reference>
<keyword evidence="5 8" id="KW-0371">Homeobox</keyword>
<evidence type="ECO:0000256" key="3">
    <source>
        <dbReference type="ARBA" id="ARBA00023015"/>
    </source>
</evidence>
<dbReference type="InterPro" id="IPR009057">
    <property type="entry name" value="Homeodomain-like_sf"/>
</dbReference>
<dbReference type="Pfam" id="PF05920">
    <property type="entry name" value="Homeobox_KN"/>
    <property type="match status" value="1"/>
</dbReference>
<feature type="DNA-binding region" description="Homeobox" evidence="8">
    <location>
        <begin position="479"/>
        <end position="541"/>
    </location>
</feature>
<evidence type="ECO:0000256" key="6">
    <source>
        <dbReference type="ARBA" id="ARBA00023163"/>
    </source>
</evidence>
<dbReference type="GO" id="GO:0005634">
    <property type="term" value="C:nucleus"/>
    <property type="evidence" value="ECO:0007669"/>
    <property type="project" value="UniProtKB-SubCell"/>
</dbReference>
<accession>A0A7C9EPY3</accession>
<comment type="subcellular location">
    <subcellularLocation>
        <location evidence="1 8">Nucleus</location>
    </subcellularLocation>
</comment>
<dbReference type="EMBL" id="GISG01227637">
    <property type="protein sequence ID" value="MBA4665569.1"/>
    <property type="molecule type" value="Transcribed_RNA"/>
</dbReference>
<keyword evidence="4 8" id="KW-0238">DNA-binding</keyword>
<dbReference type="PANTHER" id="PTHR11850">
    <property type="entry name" value="HOMEOBOX PROTEIN TRANSCRIPTION FACTORS"/>
    <property type="match status" value="1"/>
</dbReference>
<evidence type="ECO:0000259" key="9">
    <source>
        <dbReference type="PROSITE" id="PS50071"/>
    </source>
</evidence>
<keyword evidence="3" id="KW-0805">Transcription regulation</keyword>
<dbReference type="SMART" id="SM00574">
    <property type="entry name" value="POX"/>
    <property type="match status" value="1"/>
</dbReference>
<dbReference type="EMBL" id="GISG01227639">
    <property type="protein sequence ID" value="MBA4665570.1"/>
    <property type="molecule type" value="Transcribed_RNA"/>
</dbReference>
<reference evidence="10" key="2">
    <citation type="submission" date="2020-07" db="EMBL/GenBank/DDBJ databases">
        <authorList>
            <person name="Vera ALvarez R."/>
            <person name="Arias-Moreno D.M."/>
            <person name="Jimenez-Jacinto V."/>
            <person name="Jimenez-Bremont J.F."/>
            <person name="Swaminathan K."/>
            <person name="Moose S.P."/>
            <person name="Guerrero-Gonzalez M.L."/>
            <person name="Marino-Ramirez L."/>
            <person name="Landsman D."/>
            <person name="Rodriguez-Kessler M."/>
            <person name="Delgado-Sanchez P."/>
        </authorList>
    </citation>
    <scope>NUCLEOTIDE SEQUENCE</scope>
    <source>
        <tissue evidence="10">Cladode</tissue>
    </source>
</reference>
<keyword evidence="7 8" id="KW-0539">Nucleus</keyword>
<evidence type="ECO:0000256" key="4">
    <source>
        <dbReference type="ARBA" id="ARBA00023125"/>
    </source>
</evidence>
<dbReference type="CDD" id="cd00086">
    <property type="entry name" value="homeodomain"/>
    <property type="match status" value="1"/>
</dbReference>